<sequence>MDEKSAKKNILIFSIAYAPFVGGAEVAVREITDRLGDYEFDMLTARLSPRIARFEKIGNVNVYRLGFGFGFDKYLFLFLAPLKALFLNKKRSYALSWSIMAAYAGFAGLFFKLVRPGTPFLLTLQEGDPLPEIERKVRLVWPIFKKIFLKADHIQAISNFLADWARKIGYKGDLSVVSNGVDTQKFKIQPSSRAQVEGNSKFKIADFKEKLKIKSEERVIITVSRLG</sequence>
<dbReference type="AlphaFoldDB" id="A0A0G1PVR5"/>
<dbReference type="Proteomes" id="UP000034856">
    <property type="component" value="Unassembled WGS sequence"/>
</dbReference>
<dbReference type="Gene3D" id="3.40.50.2000">
    <property type="entry name" value="Glycogen Phosphorylase B"/>
    <property type="match status" value="1"/>
</dbReference>
<dbReference type="EMBL" id="LCMM01000045">
    <property type="protein sequence ID" value="KKU36617.1"/>
    <property type="molecule type" value="Genomic_DNA"/>
</dbReference>
<keyword evidence="1" id="KW-0812">Transmembrane</keyword>
<keyword evidence="1" id="KW-0472">Membrane</keyword>
<name>A0A0G1PVR5_9BACT</name>
<organism evidence="3 4">
    <name type="scientific">Candidatus Azambacteria bacterium GW2011_GWF2_46_32</name>
    <dbReference type="NCBI Taxonomy" id="1618628"/>
    <lineage>
        <taxon>Bacteria</taxon>
        <taxon>Candidatus Azamiibacteriota</taxon>
    </lineage>
</organism>
<comment type="caution">
    <text evidence="3">The sequence shown here is derived from an EMBL/GenBank/DDBJ whole genome shotgun (WGS) entry which is preliminary data.</text>
</comment>
<feature type="transmembrane region" description="Helical" evidence="1">
    <location>
        <begin position="94"/>
        <end position="114"/>
    </location>
</feature>
<dbReference type="InterPro" id="IPR028098">
    <property type="entry name" value="Glyco_trans_4-like_N"/>
</dbReference>
<evidence type="ECO:0000313" key="4">
    <source>
        <dbReference type="Proteomes" id="UP000034856"/>
    </source>
</evidence>
<protein>
    <recommendedName>
        <fullName evidence="2">Glycosyltransferase subfamily 4-like N-terminal domain-containing protein</fullName>
    </recommendedName>
</protein>
<evidence type="ECO:0000313" key="3">
    <source>
        <dbReference type="EMBL" id="KKU36617.1"/>
    </source>
</evidence>
<gene>
    <name evidence="3" type="ORF">UX51_C0045G0011</name>
</gene>
<keyword evidence="1" id="KW-1133">Transmembrane helix</keyword>
<evidence type="ECO:0000256" key="1">
    <source>
        <dbReference type="SAM" id="Phobius"/>
    </source>
</evidence>
<dbReference type="Pfam" id="PF13439">
    <property type="entry name" value="Glyco_transf_4"/>
    <property type="match status" value="1"/>
</dbReference>
<feature type="domain" description="Glycosyltransferase subfamily 4-like N-terminal" evidence="2">
    <location>
        <begin position="21"/>
        <end position="184"/>
    </location>
</feature>
<dbReference type="SUPFAM" id="SSF53756">
    <property type="entry name" value="UDP-Glycosyltransferase/glycogen phosphorylase"/>
    <property type="match status" value="1"/>
</dbReference>
<evidence type="ECO:0000259" key="2">
    <source>
        <dbReference type="Pfam" id="PF13439"/>
    </source>
</evidence>
<reference evidence="3 4" key="1">
    <citation type="journal article" date="2015" name="Nature">
        <title>rRNA introns, odd ribosomes, and small enigmatic genomes across a large radiation of phyla.</title>
        <authorList>
            <person name="Brown C.T."/>
            <person name="Hug L.A."/>
            <person name="Thomas B.C."/>
            <person name="Sharon I."/>
            <person name="Castelle C.J."/>
            <person name="Singh A."/>
            <person name="Wilkins M.J."/>
            <person name="Williams K.H."/>
            <person name="Banfield J.F."/>
        </authorList>
    </citation>
    <scope>NUCLEOTIDE SEQUENCE [LARGE SCALE GENOMIC DNA]</scope>
</reference>
<accession>A0A0G1PVR5</accession>
<feature type="transmembrane region" description="Helical" evidence="1">
    <location>
        <begin position="62"/>
        <end position="82"/>
    </location>
</feature>
<proteinExistence type="predicted"/>